<dbReference type="HOGENOM" id="CLU_123803_0_0_4"/>
<keyword evidence="1" id="KW-0812">Transmembrane</keyword>
<keyword evidence="1" id="KW-0472">Membrane</keyword>
<evidence type="ECO:0000313" key="2">
    <source>
        <dbReference type="EMBL" id="ACK52925.1"/>
    </source>
</evidence>
<evidence type="ECO:0000256" key="1">
    <source>
        <dbReference type="SAM" id="Phobius"/>
    </source>
</evidence>
<gene>
    <name evidence="2" type="ordered locus">Tmz1t_0126</name>
    <name evidence="3" type="ORF">E6Q80_22530</name>
</gene>
<organism evidence="2 4">
    <name type="scientific">Thauera aminoaromatica</name>
    <dbReference type="NCBI Taxonomy" id="164330"/>
    <lineage>
        <taxon>Bacteria</taxon>
        <taxon>Pseudomonadati</taxon>
        <taxon>Pseudomonadota</taxon>
        <taxon>Betaproteobacteria</taxon>
        <taxon>Rhodocyclales</taxon>
        <taxon>Zoogloeaceae</taxon>
        <taxon>Thauera</taxon>
    </lineage>
</organism>
<feature type="transmembrane region" description="Helical" evidence="1">
    <location>
        <begin position="159"/>
        <end position="185"/>
    </location>
</feature>
<evidence type="ECO:0000313" key="3">
    <source>
        <dbReference type="EMBL" id="TXH78495.1"/>
    </source>
</evidence>
<reference evidence="4" key="1">
    <citation type="submission" date="2009-05" db="EMBL/GenBank/DDBJ databases">
        <title>Complete sequence of chromosome of Thauera sp. MZ1T.</title>
        <authorList>
            <consortium name="US DOE Joint Genome Institute"/>
            <person name="Lucas S."/>
            <person name="Copeland A."/>
            <person name="Lapidus A."/>
            <person name="Glavina del Rio T."/>
            <person name="Dalin E."/>
            <person name="Tice H."/>
            <person name="Bruce D."/>
            <person name="Goodwin L."/>
            <person name="Pitluck S."/>
            <person name="Sims D."/>
            <person name="Brettin T."/>
            <person name="Detter J.C."/>
            <person name="Han C."/>
            <person name="Larimer F."/>
            <person name="Land M."/>
            <person name="Hauser L."/>
            <person name="Kyrpides N."/>
            <person name="Mikhailova N."/>
            <person name="Sayler G.S."/>
        </authorList>
    </citation>
    <scope>NUCLEOTIDE SEQUENCE [LARGE SCALE GENOMIC DNA]</scope>
    <source>
        <strain evidence="4">MZ1T</strain>
    </source>
</reference>
<dbReference type="RefSeq" id="WP_004304698.1">
    <property type="nucleotide sequence ID" value="NC_011662.2"/>
</dbReference>
<feature type="transmembrane region" description="Helical" evidence="1">
    <location>
        <begin position="104"/>
        <end position="122"/>
    </location>
</feature>
<accession>C4ZKW7</accession>
<evidence type="ECO:0000313" key="4">
    <source>
        <dbReference type="Proteomes" id="UP000002186"/>
    </source>
</evidence>
<keyword evidence="1" id="KW-1133">Transmembrane helix</keyword>
<feature type="transmembrane region" description="Helical" evidence="1">
    <location>
        <begin position="65"/>
        <end position="92"/>
    </location>
</feature>
<sequence>MSSLHLPPMLWSSDAAWTELSRRPPSLATLVFGVALPAAMLPPAMLSHATDVGSAHYLPALSASAWQFVEFALFAAQLVGFLMIRWLIGAVAATHGVRASARDACLLATVSLLPLWLSSFALLQDGTLAVLVLPVLAIGASVALLKRGVRCMLGVREEIVALEIGIVAIHCGVLAWAATMAVFLVPGLPAL</sequence>
<reference evidence="2 4" key="2">
    <citation type="journal article" date="2012" name="Stand. Genomic Sci.">
        <title>Complete genome sequence of Thauera aminoaromatica strain MZ1T.</title>
        <authorList>
            <person name="Jiang K."/>
            <person name="Sanseverino J."/>
            <person name="Chauhan A."/>
            <person name="Lucas S."/>
            <person name="Copeland A."/>
            <person name="Lapidus A."/>
            <person name="Del Rio T.G."/>
            <person name="Dalin E."/>
            <person name="Tice H."/>
            <person name="Bruce D."/>
            <person name="Goodwin L."/>
            <person name="Pitluck S."/>
            <person name="Sims D."/>
            <person name="Brettin T."/>
            <person name="Detter J.C."/>
            <person name="Han C."/>
            <person name="Chang Y.J."/>
            <person name="Larimer F."/>
            <person name="Land M."/>
            <person name="Hauser L."/>
            <person name="Kyrpides N.C."/>
            <person name="Mikhailova N."/>
            <person name="Moser S."/>
            <person name="Jegier P."/>
            <person name="Close D."/>
            <person name="Debruyn J.M."/>
            <person name="Wang Y."/>
            <person name="Layton A.C."/>
            <person name="Allen M.S."/>
            <person name="Sayler G.S."/>
        </authorList>
    </citation>
    <scope>NUCLEOTIDE SEQUENCE [LARGE SCALE GENOMIC DNA]</scope>
    <source>
        <strain evidence="2 4">MZ1T</strain>
    </source>
</reference>
<protein>
    <submittedName>
        <fullName evidence="3">DUF1282 domain-containing protein</fullName>
    </submittedName>
</protein>
<name>C4ZKW7_THASP</name>
<feature type="transmembrane region" description="Helical" evidence="1">
    <location>
        <begin position="128"/>
        <end position="147"/>
    </location>
</feature>
<dbReference type="EMBL" id="CP001281">
    <property type="protein sequence ID" value="ACK52925.1"/>
    <property type="molecule type" value="Genomic_DNA"/>
</dbReference>
<dbReference type="eggNOG" id="ENOG50333U1">
    <property type="taxonomic scope" value="Bacteria"/>
</dbReference>
<dbReference type="OrthoDB" id="8526278at2"/>
<dbReference type="AlphaFoldDB" id="C4ZKW7"/>
<evidence type="ECO:0000313" key="5">
    <source>
        <dbReference type="Proteomes" id="UP000321192"/>
    </source>
</evidence>
<proteinExistence type="predicted"/>
<dbReference type="EMBL" id="SSFD01000387">
    <property type="protein sequence ID" value="TXH78495.1"/>
    <property type="molecule type" value="Genomic_DNA"/>
</dbReference>
<dbReference type="KEGG" id="tmz:Tmz1t_0126"/>
<keyword evidence="4" id="KW-1185">Reference proteome</keyword>
<dbReference type="Proteomes" id="UP000321192">
    <property type="component" value="Unassembled WGS sequence"/>
</dbReference>
<dbReference type="Proteomes" id="UP000002186">
    <property type="component" value="Chromosome"/>
</dbReference>
<accession>A0A5C7S6B3</accession>
<reference evidence="3 5" key="3">
    <citation type="submission" date="2018-09" db="EMBL/GenBank/DDBJ databases">
        <title>Metagenome Assembled Genomes from an Advanced Water Purification Facility.</title>
        <authorList>
            <person name="Stamps B.W."/>
            <person name="Spear J.R."/>
        </authorList>
    </citation>
    <scope>NUCLEOTIDE SEQUENCE [LARGE SCALE GENOMIC DNA]</scope>
    <source>
        <strain evidence="3">Bin_27_1</strain>
    </source>
</reference>